<accession>A0A645H9S1</accession>
<comment type="caution">
    <text evidence="1">The sequence shown here is derived from an EMBL/GenBank/DDBJ whole genome shotgun (WGS) entry which is preliminary data.</text>
</comment>
<name>A0A645H9S1_9ZZZZ</name>
<reference evidence="1" key="1">
    <citation type="submission" date="2019-08" db="EMBL/GenBank/DDBJ databases">
        <authorList>
            <person name="Kucharzyk K."/>
            <person name="Murdoch R.W."/>
            <person name="Higgins S."/>
            <person name="Loffler F."/>
        </authorList>
    </citation>
    <scope>NUCLEOTIDE SEQUENCE</scope>
</reference>
<organism evidence="1">
    <name type="scientific">bioreactor metagenome</name>
    <dbReference type="NCBI Taxonomy" id="1076179"/>
    <lineage>
        <taxon>unclassified sequences</taxon>
        <taxon>metagenomes</taxon>
        <taxon>ecological metagenomes</taxon>
    </lineage>
</organism>
<dbReference type="EMBL" id="VSSQ01089056">
    <property type="protein sequence ID" value="MPN35460.1"/>
    <property type="molecule type" value="Genomic_DNA"/>
</dbReference>
<protein>
    <submittedName>
        <fullName evidence="1">Uncharacterized protein</fullName>
    </submittedName>
</protein>
<dbReference type="AlphaFoldDB" id="A0A645H9S1"/>
<proteinExistence type="predicted"/>
<sequence>MRNSAYRIDGDWTKIQKYIAGKKIIALQNSPMQSFAVVYEPLSETVKTDVLNAGLDISPVHAEDLYVYLTKQNKEEALKCLW</sequence>
<evidence type="ECO:0000313" key="1">
    <source>
        <dbReference type="EMBL" id="MPN35460.1"/>
    </source>
</evidence>
<gene>
    <name evidence="1" type="ORF">SDC9_182958</name>
</gene>